<evidence type="ECO:0000256" key="3">
    <source>
        <dbReference type="ARBA" id="ARBA00023002"/>
    </source>
</evidence>
<reference evidence="4 5" key="1">
    <citation type="submission" date="2018-01" db="EMBL/GenBank/DDBJ databases">
        <title>Genome characterization of the sugarcane-associated fungus Trichoderma ghanense CCMA-1212 and their application in lignocelulose bioconversion.</title>
        <authorList>
            <person name="Steindorff A.S."/>
            <person name="Mendes T.D."/>
            <person name="Vilela E.S.D."/>
            <person name="Rodrigues D.S."/>
            <person name="Formighieri E.F."/>
            <person name="Melo I.S."/>
            <person name="Favaro L.C.L."/>
        </authorList>
    </citation>
    <scope>NUCLEOTIDE SEQUENCE [LARGE SCALE GENOMIC DNA]</scope>
    <source>
        <strain evidence="4 5">CCMA-1212</strain>
    </source>
</reference>
<evidence type="ECO:0000313" key="5">
    <source>
        <dbReference type="Proteomes" id="UP001642720"/>
    </source>
</evidence>
<evidence type="ECO:0000313" key="4">
    <source>
        <dbReference type="EMBL" id="TFB05122.1"/>
    </source>
</evidence>
<dbReference type="Proteomes" id="UP001642720">
    <property type="component" value="Unassembled WGS sequence"/>
</dbReference>
<dbReference type="RefSeq" id="XP_073561323.1">
    <property type="nucleotide sequence ID" value="XM_073699801.1"/>
</dbReference>
<dbReference type="InterPro" id="IPR036188">
    <property type="entry name" value="FAD/NAD-bd_sf"/>
</dbReference>
<accession>A0ABY2H9Y3</accession>
<keyword evidence="1" id="KW-0285">Flavoprotein</keyword>
<gene>
    <name evidence="4" type="ORF">CCMA1212_002419</name>
</gene>
<dbReference type="Gene3D" id="3.50.50.60">
    <property type="entry name" value="FAD/NAD(P)-binding domain"/>
    <property type="match status" value="1"/>
</dbReference>
<comment type="caution">
    <text evidence="4">The sequence shown here is derived from an EMBL/GenBank/DDBJ whole genome shotgun (WGS) entry which is preliminary data.</text>
</comment>
<keyword evidence="3" id="KW-0560">Oxidoreductase</keyword>
<evidence type="ECO:0000256" key="2">
    <source>
        <dbReference type="ARBA" id="ARBA00022827"/>
    </source>
</evidence>
<dbReference type="Pfam" id="PF13738">
    <property type="entry name" value="Pyr_redox_3"/>
    <property type="match status" value="1"/>
</dbReference>
<keyword evidence="2" id="KW-0274">FAD</keyword>
<dbReference type="SUPFAM" id="SSF51905">
    <property type="entry name" value="FAD/NAD(P)-binding domain"/>
    <property type="match status" value="1"/>
</dbReference>
<keyword evidence="5" id="KW-1185">Reference proteome</keyword>
<name>A0ABY2H9Y3_9HYPO</name>
<dbReference type="InterPro" id="IPR050346">
    <property type="entry name" value="FMO-like"/>
</dbReference>
<dbReference type="EMBL" id="PPTA01000003">
    <property type="protein sequence ID" value="TFB05122.1"/>
    <property type="molecule type" value="Genomic_DNA"/>
</dbReference>
<proteinExistence type="predicted"/>
<evidence type="ECO:0000256" key="1">
    <source>
        <dbReference type="ARBA" id="ARBA00022630"/>
    </source>
</evidence>
<protein>
    <submittedName>
        <fullName evidence="4">Senecionine N-oxygenase</fullName>
    </submittedName>
</protein>
<organism evidence="4 5">
    <name type="scientific">Trichoderma ghanense</name>
    <dbReference type="NCBI Taxonomy" id="65468"/>
    <lineage>
        <taxon>Eukaryota</taxon>
        <taxon>Fungi</taxon>
        <taxon>Dikarya</taxon>
        <taxon>Ascomycota</taxon>
        <taxon>Pezizomycotina</taxon>
        <taxon>Sordariomycetes</taxon>
        <taxon>Hypocreomycetidae</taxon>
        <taxon>Hypocreales</taxon>
        <taxon>Hypocreaceae</taxon>
        <taxon>Trichoderma</taxon>
    </lineage>
</organism>
<dbReference type="GeneID" id="300574251"/>
<sequence length="559" mass="62028">MQSALLMEHRYLQVDPSISLTILDAEATVGGVWSKARCYPGFIADGPVGLFDFSDLPMSKVVGLKNWDELPGIKVHEYLHEYARKFHLLERCKFSCRVTRIRRSPSEKGWTVEAQTASDDGKTVSESFDCDKLIVAAGNFNTPKYPNVKTSEFNGLVIHTKDIGQKHETLLGKGVETVAVYGGGKSAIDAVNLCIEAGKKVHWIISDKGNGPNMLFNTRLKWGFHVGQFVGRWKDVFSVSIFSIDTFFGRFFYSGRNRLGTWLIGKFWSFATKKTRTGGVYAGMTAENREKLLPEGDSALFSAVGGAALHSCPKFIPELSKPDGLITVHRARITSAQDQTVCLSHGENISCQALVFGTGWTPEDVLFDPALGLSLGLRKPTTLEDEDSIKYWKSLHERADQEILSLLPVLEDSPGPRASDPLTPYRLYRYMLPSSLAAANDRSLVFLGYLISIQTHLLSEVSALWAVCWLENLVDLGIPKSKEDIDYEIAKVNAYSLRKNLSQEPSAGSGIQHFIDLMMKDMGLRTKRKGGLGVKDVFVPCRSQDYLGIVDEVLQRSKA</sequence>
<dbReference type="PANTHER" id="PTHR23023">
    <property type="entry name" value="DIMETHYLANILINE MONOOXYGENASE"/>
    <property type="match status" value="1"/>
</dbReference>